<feature type="region of interest" description="Disordered" evidence="1">
    <location>
        <begin position="34"/>
        <end position="54"/>
    </location>
</feature>
<feature type="region of interest" description="Disordered" evidence="1">
    <location>
        <begin position="152"/>
        <end position="207"/>
    </location>
</feature>
<protein>
    <recommendedName>
        <fullName evidence="4">Ribosome biogenesis protein SLX9</fullName>
    </recommendedName>
</protein>
<keyword evidence="3" id="KW-1185">Reference proteome</keyword>
<dbReference type="GeneID" id="91107116"/>
<name>A0AAX4KUR4_9TREE</name>
<dbReference type="Proteomes" id="UP001358614">
    <property type="component" value="Chromosome 3"/>
</dbReference>
<dbReference type="KEGG" id="ker:91107116"/>
<evidence type="ECO:0000313" key="3">
    <source>
        <dbReference type="Proteomes" id="UP001358614"/>
    </source>
</evidence>
<dbReference type="AlphaFoldDB" id="A0AAX4KUR4"/>
<evidence type="ECO:0000256" key="1">
    <source>
        <dbReference type="SAM" id="MobiDB-lite"/>
    </source>
</evidence>
<dbReference type="EMBL" id="CP144091">
    <property type="protein sequence ID" value="WWD10181.1"/>
    <property type="molecule type" value="Genomic_DNA"/>
</dbReference>
<reference evidence="2 3" key="1">
    <citation type="submission" date="2024-01" db="EMBL/GenBank/DDBJ databases">
        <title>Comparative genomics of Cryptococcus and Kwoniella reveals pathogenesis evolution and contrasting modes of karyotype evolution via chromosome fusion or intercentromeric recombination.</title>
        <authorList>
            <person name="Coelho M.A."/>
            <person name="David-Palma M."/>
            <person name="Shea T."/>
            <person name="Bowers K."/>
            <person name="McGinley-Smith S."/>
            <person name="Mohammad A.W."/>
            <person name="Gnirke A."/>
            <person name="Yurkov A.M."/>
            <person name="Nowrousian M."/>
            <person name="Sun S."/>
            <person name="Cuomo C.A."/>
            <person name="Heitman J."/>
        </authorList>
    </citation>
    <scope>NUCLEOTIDE SEQUENCE [LARGE SCALE GENOMIC DNA]</scope>
    <source>
        <strain evidence="2 3">PYCC6329</strain>
    </source>
</reference>
<evidence type="ECO:0000313" key="2">
    <source>
        <dbReference type="EMBL" id="WWD10181.1"/>
    </source>
</evidence>
<gene>
    <name evidence="2" type="ORF">V865_008315</name>
</gene>
<feature type="compositionally biased region" description="Polar residues" evidence="1">
    <location>
        <begin position="152"/>
        <end position="167"/>
    </location>
</feature>
<sequence length="371" mass="41647">MKSARTQTTTTTGTTFDSSTLDQLLFKTSQFKSLSSNGPTHILQEGGGSGPFIHPSRQVNLTGSHPTLTSIVTTQTNLRSAYHHFPIVSSHLGDRDNDTDVNRLDVSELGYDPSQPYFMNHQPQPQPQNHLNCNRQDPAQHQLQEKSIPSPITNHHLSTFMHDSSSVRGKLPSLSDSGSSKKNKVPMASASAGLGLTKNQKKKKARGNKGLIVQVNLSQKLEKKKNELKKKKADVPAPISVLGSMNINVEEHRSMKIPGQQLRDQLRAAKRRGLTLEEYLTRKGKIPVGSFDSMSFKEKLEKEKQRTDQLANELTRPSAKDDTKLNLLLKMIEHDPEIRDTFTRYTENTSTLEQNAKFRLYKRLGEIVDRF</sequence>
<organism evidence="2 3">
    <name type="scientific">Kwoniella europaea PYCC6329</name>
    <dbReference type="NCBI Taxonomy" id="1423913"/>
    <lineage>
        <taxon>Eukaryota</taxon>
        <taxon>Fungi</taxon>
        <taxon>Dikarya</taxon>
        <taxon>Basidiomycota</taxon>
        <taxon>Agaricomycotina</taxon>
        <taxon>Tremellomycetes</taxon>
        <taxon>Tremellales</taxon>
        <taxon>Cryptococcaceae</taxon>
        <taxon>Kwoniella</taxon>
    </lineage>
</organism>
<dbReference type="RefSeq" id="XP_066088148.1">
    <property type="nucleotide sequence ID" value="XM_066232051.1"/>
</dbReference>
<evidence type="ECO:0008006" key="4">
    <source>
        <dbReference type="Google" id="ProtNLM"/>
    </source>
</evidence>
<accession>A0AAX4KUR4</accession>
<proteinExistence type="predicted"/>